<dbReference type="GO" id="GO:0016301">
    <property type="term" value="F:kinase activity"/>
    <property type="evidence" value="ECO:0007669"/>
    <property type="project" value="UniProtKB-KW"/>
</dbReference>
<protein>
    <submittedName>
        <fullName evidence="3">Map microtubule affinity-regulating kinase</fullName>
    </submittedName>
</protein>
<evidence type="ECO:0000313" key="3">
    <source>
        <dbReference type="EMBL" id="MEQ2161128.1"/>
    </source>
</evidence>
<dbReference type="EMBL" id="JAHRIO010010310">
    <property type="protein sequence ID" value="MEQ2161128.1"/>
    <property type="molecule type" value="Genomic_DNA"/>
</dbReference>
<feature type="compositionally biased region" description="Polar residues" evidence="1">
    <location>
        <begin position="51"/>
        <end position="62"/>
    </location>
</feature>
<feature type="compositionally biased region" description="Low complexity" evidence="1">
    <location>
        <begin position="40"/>
        <end position="50"/>
    </location>
</feature>
<dbReference type="Proteomes" id="UP001476798">
    <property type="component" value="Unassembled WGS sequence"/>
</dbReference>
<sequence>MHRMYPSLNAASFVLIFAPSVNTAAASMWRQWKGTVLAAPPRAPGASPSAHNISSATVSDRTNFPRGGVIRSTFHAGQQRGARDQQGSAYPGGPASPSLSHGNSQARRTHGATGIFSKFTSKFVRK</sequence>
<evidence type="ECO:0000256" key="1">
    <source>
        <dbReference type="SAM" id="MobiDB-lite"/>
    </source>
</evidence>
<feature type="signal peptide" evidence="2">
    <location>
        <begin position="1"/>
        <end position="26"/>
    </location>
</feature>
<accession>A0ABV0MRR6</accession>
<proteinExistence type="predicted"/>
<keyword evidence="3" id="KW-0808">Transferase</keyword>
<evidence type="ECO:0000256" key="2">
    <source>
        <dbReference type="SAM" id="SignalP"/>
    </source>
</evidence>
<comment type="caution">
    <text evidence="3">The sequence shown here is derived from an EMBL/GenBank/DDBJ whole genome shotgun (WGS) entry which is preliminary data.</text>
</comment>
<feature type="compositionally biased region" description="Polar residues" evidence="1">
    <location>
        <begin position="97"/>
        <end position="106"/>
    </location>
</feature>
<feature type="region of interest" description="Disordered" evidence="1">
    <location>
        <begin position="40"/>
        <end position="113"/>
    </location>
</feature>
<name>A0ABV0MRR6_9TELE</name>
<keyword evidence="4" id="KW-1185">Reference proteome</keyword>
<keyword evidence="3" id="KW-0418">Kinase</keyword>
<keyword evidence="2" id="KW-0732">Signal</keyword>
<feature type="compositionally biased region" description="Low complexity" evidence="1">
    <location>
        <begin position="76"/>
        <end position="87"/>
    </location>
</feature>
<organism evidence="3 4">
    <name type="scientific">Goodea atripinnis</name>
    <dbReference type="NCBI Taxonomy" id="208336"/>
    <lineage>
        <taxon>Eukaryota</taxon>
        <taxon>Metazoa</taxon>
        <taxon>Chordata</taxon>
        <taxon>Craniata</taxon>
        <taxon>Vertebrata</taxon>
        <taxon>Euteleostomi</taxon>
        <taxon>Actinopterygii</taxon>
        <taxon>Neopterygii</taxon>
        <taxon>Teleostei</taxon>
        <taxon>Neoteleostei</taxon>
        <taxon>Acanthomorphata</taxon>
        <taxon>Ovalentaria</taxon>
        <taxon>Atherinomorphae</taxon>
        <taxon>Cyprinodontiformes</taxon>
        <taxon>Goodeidae</taxon>
        <taxon>Goodea</taxon>
    </lineage>
</organism>
<gene>
    <name evidence="3" type="primary">MARK2</name>
    <name evidence="3" type="ORF">GOODEAATRI_006542</name>
</gene>
<feature type="chain" id="PRO_5045374386" evidence="2">
    <location>
        <begin position="27"/>
        <end position="126"/>
    </location>
</feature>
<evidence type="ECO:0000313" key="4">
    <source>
        <dbReference type="Proteomes" id="UP001476798"/>
    </source>
</evidence>
<reference evidence="3 4" key="1">
    <citation type="submission" date="2021-06" db="EMBL/GenBank/DDBJ databases">
        <authorList>
            <person name="Palmer J.M."/>
        </authorList>
    </citation>
    <scope>NUCLEOTIDE SEQUENCE [LARGE SCALE GENOMIC DNA]</scope>
    <source>
        <strain evidence="3 4">GA_2019</strain>
        <tissue evidence="3">Muscle</tissue>
    </source>
</reference>